<feature type="chain" id="PRO_5005550609" evidence="2">
    <location>
        <begin position="22"/>
        <end position="576"/>
    </location>
</feature>
<feature type="compositionally biased region" description="Polar residues" evidence="1">
    <location>
        <begin position="540"/>
        <end position="557"/>
    </location>
</feature>
<evidence type="ECO:0000256" key="1">
    <source>
        <dbReference type="SAM" id="MobiDB-lite"/>
    </source>
</evidence>
<dbReference type="OrthoDB" id="2507438at2759"/>
<feature type="compositionally biased region" description="Pro residues" evidence="1">
    <location>
        <begin position="563"/>
        <end position="576"/>
    </location>
</feature>
<keyword evidence="2" id="KW-0732">Signal</keyword>
<dbReference type="AlphaFoldDB" id="A0A0L0VXC5"/>
<sequence length="576" mass="63013">MILSSYVFLLLSVAHAPHSLARYTLHKRMELGTTLKGAVHFGESASDLTGASSSAVHSANSLVHADAPTLSEAAEAAPNIYKSTPRPESNGLLPSDAKNSLHSDSTGRPQGNDLELSGAPHSQNVDLGPHLPPPIEAPKLTSAAHFKHRLLLRWKSLSLTFQRISNLFSRSAPRSFSYVTKLEKEFSKMPADEIRYMVNHAITELTNDRATMHVFLRKGPIPISAVADVKETATKYLSDIHTYLHRVLPQHKEILADRGAKIADTLKPALGSSSSAKEPLASLGTQLARINEKDLVDSRLGIRFYGGKDVAPVADLHGFLGPDNVFSSQLALLLKNEGIVGKLPNDFKPDEFVKELEELQTHLSVLATYSSSARQAAKSRQALPPFPAEQVTEIRKFQDTQAAIFGEPAAFQSMMSRLEKSEPYQAFQQDLKFPQDTAGFELQFIKPLGITNDHDLDVITVEDAHQLKLRLDRPVESVTALSGTARSLARENTVERLEISSQARELREQLLTIFTEKGVDMLSKTMRPTPSKAPRLPNSLADTSHLSNSLADTSHLPNSLAGPPRPLQPVPAPVPQ</sequence>
<accession>A0A0L0VXC5</accession>
<feature type="region of interest" description="Disordered" evidence="1">
    <location>
        <begin position="524"/>
        <end position="576"/>
    </location>
</feature>
<organism evidence="3 4">
    <name type="scientific">Puccinia striiformis f. sp. tritici PST-78</name>
    <dbReference type="NCBI Taxonomy" id="1165861"/>
    <lineage>
        <taxon>Eukaryota</taxon>
        <taxon>Fungi</taxon>
        <taxon>Dikarya</taxon>
        <taxon>Basidiomycota</taxon>
        <taxon>Pucciniomycotina</taxon>
        <taxon>Pucciniomycetes</taxon>
        <taxon>Pucciniales</taxon>
        <taxon>Pucciniaceae</taxon>
        <taxon>Puccinia</taxon>
    </lineage>
</organism>
<feature type="region of interest" description="Disordered" evidence="1">
    <location>
        <begin position="80"/>
        <end position="134"/>
    </location>
</feature>
<evidence type="ECO:0000256" key="2">
    <source>
        <dbReference type="SAM" id="SignalP"/>
    </source>
</evidence>
<keyword evidence="4" id="KW-1185">Reference proteome</keyword>
<proteinExistence type="predicted"/>
<dbReference type="Proteomes" id="UP000054564">
    <property type="component" value="Unassembled WGS sequence"/>
</dbReference>
<comment type="caution">
    <text evidence="3">The sequence shown here is derived from an EMBL/GenBank/DDBJ whole genome shotgun (WGS) entry which is preliminary data.</text>
</comment>
<gene>
    <name evidence="3" type="ORF">PSTG_03003</name>
</gene>
<evidence type="ECO:0000313" key="3">
    <source>
        <dbReference type="EMBL" id="KNF03916.1"/>
    </source>
</evidence>
<protein>
    <submittedName>
        <fullName evidence="3">Uncharacterized protein</fullName>
    </submittedName>
</protein>
<name>A0A0L0VXC5_9BASI</name>
<dbReference type="EMBL" id="AJIL01000015">
    <property type="protein sequence ID" value="KNF03916.1"/>
    <property type="molecule type" value="Genomic_DNA"/>
</dbReference>
<reference evidence="4" key="1">
    <citation type="submission" date="2014-03" db="EMBL/GenBank/DDBJ databases">
        <title>The Genome Sequence of Puccinia striiformis f. sp. tritici PST-78.</title>
        <authorList>
            <consortium name="The Broad Institute Genome Sequencing Platform"/>
            <person name="Cuomo C."/>
            <person name="Hulbert S."/>
            <person name="Chen X."/>
            <person name="Walker B."/>
            <person name="Young S.K."/>
            <person name="Zeng Q."/>
            <person name="Gargeya S."/>
            <person name="Fitzgerald M."/>
            <person name="Haas B."/>
            <person name="Abouelleil A."/>
            <person name="Alvarado L."/>
            <person name="Arachchi H.M."/>
            <person name="Berlin A.M."/>
            <person name="Chapman S.B."/>
            <person name="Goldberg J."/>
            <person name="Griggs A."/>
            <person name="Gujja S."/>
            <person name="Hansen M."/>
            <person name="Howarth C."/>
            <person name="Imamovic A."/>
            <person name="Larimer J."/>
            <person name="McCowan C."/>
            <person name="Montmayeur A."/>
            <person name="Murphy C."/>
            <person name="Neiman D."/>
            <person name="Pearson M."/>
            <person name="Priest M."/>
            <person name="Roberts A."/>
            <person name="Saif S."/>
            <person name="Shea T."/>
            <person name="Sisk P."/>
            <person name="Sykes S."/>
            <person name="Wortman J."/>
            <person name="Nusbaum C."/>
            <person name="Birren B."/>
        </authorList>
    </citation>
    <scope>NUCLEOTIDE SEQUENCE [LARGE SCALE GENOMIC DNA]</scope>
    <source>
        <strain evidence="4">race PST-78</strain>
    </source>
</reference>
<evidence type="ECO:0000313" key="4">
    <source>
        <dbReference type="Proteomes" id="UP000054564"/>
    </source>
</evidence>
<feature type="signal peptide" evidence="2">
    <location>
        <begin position="1"/>
        <end position="21"/>
    </location>
</feature>
<feature type="compositionally biased region" description="Polar residues" evidence="1">
    <location>
        <begin position="97"/>
        <end position="109"/>
    </location>
</feature>